<dbReference type="InterPro" id="IPR052575">
    <property type="entry name" value="SSU_processome_comp_20"/>
</dbReference>
<dbReference type="GO" id="GO:0030686">
    <property type="term" value="C:90S preribosome"/>
    <property type="evidence" value="ECO:0007669"/>
    <property type="project" value="TreeGrafter"/>
</dbReference>
<dbReference type="OrthoDB" id="360653at2759"/>
<evidence type="ECO:0000259" key="1">
    <source>
        <dbReference type="Pfam" id="PF07539"/>
    </source>
</evidence>
<accession>A0A9W3AK30</accession>
<dbReference type="PANTHER" id="PTHR17695">
    <property type="entry name" value="SMALL SUBUNIT PROCESSOME COMPONENT 20 HOMOLOG"/>
    <property type="match status" value="1"/>
</dbReference>
<dbReference type="OMA" id="EGLMAMF"/>
<name>A0A9W3AK30_BIOGL</name>
<sequence>MGKSSRHKKQNVHHFVPFSERISSVNIDVIHQIRRVDTETEGTLFGESLDKWTELDLTEHFLTFRREIVNQVQTYEQLVYHKDEIIQALKLHLQVPNSLALITLFDLVVQLAKDLQEDFVPYFYSFFEILVNLLTSHTQDVEVLEHIFQTLAYLFRVLWRFLIKDFKEVFSHFSKLLVLKQKDYIKVFAAESCAYLLRKVKKLNELLNFLFCSLKENPQLAEGIGLLLFEMVKGVKHNFHTISEKIIPLILSQLGPWNNINKKQNKISRELIEKSVTIFFKECAEHTTREHSKDVWKILLETVIEVHNACMETCLPDDFKVSSSLSKHLCRLLRLVSVWLEHKCGSIINDPEYVAKTISIILQSSYSKVLGKDVLATVVNLLLSCKERLSVEAISRIVSLVFKTPFFFGDVQQCIRSLLDVPFFEKDILSGCLYKVSSEMVGVDEVKKSELLTFLAEIVIHKTQLVVTGEDISYLQLYPLDLKWTKGSNDFPLAMYIEDIIEQCLKQQFECSPVQISALWAAVLCLPHLSCNARLQDKVIALWKKLVNNLQISPTFQNDFIIVLNQLLKGFIINLQSDKSVNLPVSYDEVFKILRCCPAVPCAVQIADLYLSWPTNSNILNEDTFAKIYKLLEPNLVSPSHQLRLITCHILSLCPVEFPVIDDDLTRLCLFKTMFIAENLPSPSVQNYREKLIHLRKLEFDVAVKCLPKGIFQKAPLLFLLGNEFWNFRLLWEPLADLITTHAHGLEVKEFWDVMLHQLKRAAEESEKELTINISYLTNECQVPIVDLFKKYKKELLADDRKPDFTNYRVQLWHAMKKFPEKCVLRSDELCELYLQFLKKEFSYYDEDARVYQNIVAITNESTKEVSSVQVAEGTFELDCTHVDNEKQDAEPETHRVKRRKAAIQSLLVHLDLFATFKKQRSLFNKSDVQETFLNLLKHKHSVVQKAAFECVITYKSPHIIRYRENFYRLLDDKTFKSEIVLFRVDEESSEVKEEDRDGFLPVLMRILYGKMHGKTGNETGGKGRGNIRRSIVFGFLCGCKPVELKYFLELLFQPCMHFVTDNPVLMVKEVMNNLDLTKMIPLKKIKGILHTVSTVTLKIGHRIKDFAHSLLHILLGIAATLTAALKQRQLIIPSVVNMLKNMRPIVLARLIQFLENFKDFDLTLDEIEAMFQAVVWPQYEKLIFEGVHHPTPLLKLFLFWSKYNRFIPLLAKSNELSSITPLHSILGLLNAPTLNPTVAAAILELINNLLLSEEEREQELSPLPAPYMYIQDTDKNTFCENLLLPHVPSLLCYLQQSLEKMTSCLVVKKQGALIELKILARISTFVKSPKECAILCSLLVSFLCKSSHIQQVVEENILVSLTNMMQYVSMLDSFYRSVSQLFSSVKRRESRVLLCKLFHVICNSDDYFKSISSLIDQLNAWDKRKVEEPDFILRLQAFNQLNTKIADEEPNADLLLPVIHNCCHFIDAIDDLSIRDNSTHCLVKIIAKLAFTNSSEVQKVFNIVVEKTLVPQVKQGIRSKSEAVRHEFLTVLQSLVKHCPDHVMFTGLKDLCDKDPEADFFENIRHIQIHKRSRALRRLFKHLKDHSFRPEIHMSYFIPLVYAFVLDSSYSKHANIQDAAIDLLGAICKQLPWQYYLQLLRFYLKLLPHKVDLQKQLIRIIVTLLDAFHFDLSYSKYVLKMTPKFVDKTFIDEKDATESPEEVLVENPANTEIENDSLPMEVDLKDVGILKNEILEVKSDGNILCSTQAATRIHKTIVISLLPQLHKIITQKAKRDDEHKLVKSKYPEDEEILRVPIALAMIKLLQNLPKGTLENRLPGIILKICNFLRCRSRDVRTTARETLEKAVLSLGSHYFPFIIKEMKSILTRGYQLHILSFTTHYLLKSLVNTVIPGDLDPSLNILQDIFYSEIFGQVAEEKEVAAIKAKYFEARFIKGYDAYELLAKCISAGCIDQLVHPIKMILETTHSQRTANKVEILLRKVADGLMANKSIPLQTMMVFIHSLTATLVNETKPEILPKEDENNENNSKARRPDSCLLLSHPLLRGGMKPKTSKRTNIHILVEFGLQLLNVCLKKSMLLPTEISHLQMLDPLLPAVKDALSDTHAKTTASAMRCFSWLLNFPLPSLRSNIQQVAQGMFAVLQSYAGAATAKGGNQELISVCFKAVTCLVRDVDYYQVTKDQLQVLLTYCEEDLYNYSRQSTAFNLIKAILSRKLDIPQLHEVMRKVFEMSITASAANVRLQARQVILHYLMNYPHGKMMTKHIYFFLDHLNYDLEEGRESALEMIMSMFSAFPIKTLHNHWPKFFSALSITSYNDSSLKCRKLAMVVLKYLIGKVELKCRKAMFIEVIKWIKTKNLCVRSMGYQVCGMFVEVEGGKFEFHLDEVVPLLQLHMDPSQYKENEDDKSQETAKKDICLLAVLNTTMKIFRELGIIRNAKYTKEINLIWGYVLSHLSYTHMQVRLAANQLLGIMFSAWEPREISLQQLYNKEDNLEPQIPYILEDTPDKVRNLGIALCNQLKTSNFDDTFGTQVIKNLLYVTRLTEVLNLPQDLIWLAKKVTREANIEVINNIKVTLKRNHIFKWIAAVAVTLKQEYVQCLLPVVLPVLLREMTEQSKEQELKSLALEVCDLLKKATEVEQFTAAYALSLKHRMEKKENRKRQIAAEAVTFPDVAARKKIRHNLKKKESKKRKIVEKRPLQRVKKSKLSILNMQVDSD</sequence>
<proteinExistence type="predicted"/>
<dbReference type="PANTHER" id="PTHR17695:SF11">
    <property type="entry name" value="SMALL SUBUNIT PROCESSOME COMPONENT 20 HOMOLOG"/>
    <property type="match status" value="1"/>
</dbReference>
<dbReference type="Proteomes" id="UP001165740">
    <property type="component" value="Chromosome 6"/>
</dbReference>
<dbReference type="InterPro" id="IPR016024">
    <property type="entry name" value="ARM-type_fold"/>
</dbReference>
<dbReference type="InterPro" id="IPR011989">
    <property type="entry name" value="ARM-like"/>
</dbReference>
<dbReference type="GO" id="GO:0032040">
    <property type="term" value="C:small-subunit processome"/>
    <property type="evidence" value="ECO:0007669"/>
    <property type="project" value="TreeGrafter"/>
</dbReference>
<dbReference type="InterPro" id="IPR057525">
    <property type="entry name" value="UTP20_C"/>
</dbReference>
<dbReference type="GeneID" id="106067654"/>
<dbReference type="Gene3D" id="1.25.10.10">
    <property type="entry name" value="Leucine-rich Repeat Variant"/>
    <property type="match status" value="3"/>
</dbReference>
<evidence type="ECO:0000313" key="4">
    <source>
        <dbReference type="Proteomes" id="UP001165740"/>
    </source>
</evidence>
<dbReference type="InterPro" id="IPR011430">
    <property type="entry name" value="UTP20_N"/>
</dbReference>
<feature type="domain" description="U3 small nucleolar RNA-associated protein 20 N-terminal" evidence="1">
    <location>
        <begin position="903"/>
        <end position="1522"/>
    </location>
</feature>
<gene>
    <name evidence="5" type="primary">LOC106067654</name>
</gene>
<evidence type="ECO:0000259" key="3">
    <source>
        <dbReference type="Pfam" id="PF23099"/>
    </source>
</evidence>
<dbReference type="Pfam" id="PF07539">
    <property type="entry name" value="UTP20_N"/>
    <property type="match status" value="1"/>
</dbReference>
<organism evidence="4 5">
    <name type="scientific">Biomphalaria glabrata</name>
    <name type="common">Bloodfluke planorb</name>
    <name type="synonym">Freshwater snail</name>
    <dbReference type="NCBI Taxonomy" id="6526"/>
    <lineage>
        <taxon>Eukaryota</taxon>
        <taxon>Metazoa</taxon>
        <taxon>Spiralia</taxon>
        <taxon>Lophotrochozoa</taxon>
        <taxon>Mollusca</taxon>
        <taxon>Gastropoda</taxon>
        <taxon>Heterobranchia</taxon>
        <taxon>Euthyneura</taxon>
        <taxon>Panpulmonata</taxon>
        <taxon>Hygrophila</taxon>
        <taxon>Lymnaeoidea</taxon>
        <taxon>Planorbidae</taxon>
        <taxon>Biomphalaria</taxon>
    </lineage>
</organism>
<reference evidence="5" key="1">
    <citation type="submission" date="2025-08" db="UniProtKB">
        <authorList>
            <consortium name="RefSeq"/>
        </authorList>
    </citation>
    <scope>IDENTIFICATION</scope>
</reference>
<keyword evidence="4" id="KW-1185">Reference proteome</keyword>
<evidence type="ECO:0000259" key="2">
    <source>
        <dbReference type="Pfam" id="PF20416"/>
    </source>
</evidence>
<evidence type="ECO:0000313" key="5">
    <source>
        <dbReference type="RefSeq" id="XP_055887489.1"/>
    </source>
</evidence>
<dbReference type="Pfam" id="PF20416">
    <property type="entry name" value="UTP20"/>
    <property type="match status" value="1"/>
</dbReference>
<protein>
    <submittedName>
        <fullName evidence="5">Small subunit processome component 20 homolog</fullName>
    </submittedName>
</protein>
<dbReference type="Pfam" id="PF23099">
    <property type="entry name" value="UTP20_C"/>
    <property type="match status" value="1"/>
</dbReference>
<dbReference type="SUPFAM" id="SSF48371">
    <property type="entry name" value="ARM repeat"/>
    <property type="match status" value="2"/>
</dbReference>
<feature type="domain" description="U3 small nucleolar RNA-associated protein 20 C-terminal" evidence="3">
    <location>
        <begin position="2359"/>
        <end position="2690"/>
    </location>
</feature>
<feature type="domain" description="U3 small nucleolar RNA-associated protein 20" evidence="2">
    <location>
        <begin position="1788"/>
        <end position="2004"/>
    </location>
</feature>
<dbReference type="InterPro" id="IPR046523">
    <property type="entry name" value="UTP20_dom"/>
</dbReference>
<dbReference type="RefSeq" id="XP_055887489.1">
    <property type="nucleotide sequence ID" value="XM_056031514.1"/>
</dbReference>